<proteinExistence type="predicted"/>
<accession>A0A1M5UNF6</accession>
<feature type="transmembrane region" description="Helical" evidence="1">
    <location>
        <begin position="12"/>
        <end position="38"/>
    </location>
</feature>
<evidence type="ECO:0000313" key="2">
    <source>
        <dbReference type="EMBL" id="SHH64487.1"/>
    </source>
</evidence>
<reference evidence="2 3" key="1">
    <citation type="submission" date="2016-11" db="EMBL/GenBank/DDBJ databases">
        <authorList>
            <person name="Jaros S."/>
            <person name="Januszkiewicz K."/>
            <person name="Wedrychowicz H."/>
        </authorList>
    </citation>
    <scope>NUCLEOTIDE SEQUENCE [LARGE SCALE GENOMIC DNA]</scope>
    <source>
        <strain evidence="2 3">DSM 9297</strain>
    </source>
</reference>
<organism evidence="2 3">
    <name type="scientific">Halobaculum gomorrense</name>
    <dbReference type="NCBI Taxonomy" id="43928"/>
    <lineage>
        <taxon>Archaea</taxon>
        <taxon>Methanobacteriati</taxon>
        <taxon>Methanobacteriota</taxon>
        <taxon>Stenosarchaea group</taxon>
        <taxon>Halobacteria</taxon>
        <taxon>Halobacteriales</taxon>
        <taxon>Haloferacaceae</taxon>
        <taxon>Halobaculum</taxon>
    </lineage>
</organism>
<dbReference type="AlphaFoldDB" id="A0A1M5UNF6"/>
<dbReference type="Proteomes" id="UP000184357">
    <property type="component" value="Unassembled WGS sequence"/>
</dbReference>
<dbReference type="EMBL" id="FQWV01000011">
    <property type="protein sequence ID" value="SHH64487.1"/>
    <property type="molecule type" value="Genomic_DNA"/>
</dbReference>
<gene>
    <name evidence="2" type="ORF">SAMN05443636_3085</name>
</gene>
<keyword evidence="3" id="KW-1185">Reference proteome</keyword>
<evidence type="ECO:0000313" key="3">
    <source>
        <dbReference type="Proteomes" id="UP000184357"/>
    </source>
</evidence>
<feature type="transmembrane region" description="Helical" evidence="1">
    <location>
        <begin position="44"/>
        <end position="65"/>
    </location>
</feature>
<name>A0A1M5UNF6_9EURY</name>
<sequence length="74" mass="7908">MPSRRPFDETKSLIAVILGVPALAALVYLLLVAVNVVWRDYGLAVGAVVFVVGFVALSYGGYRAVELVRSSVGR</sequence>
<keyword evidence="1" id="KW-0812">Transmembrane</keyword>
<dbReference type="RefSeq" id="WP_073311186.1">
    <property type="nucleotide sequence ID" value="NZ_FQWV01000011.1"/>
</dbReference>
<evidence type="ECO:0000256" key="1">
    <source>
        <dbReference type="SAM" id="Phobius"/>
    </source>
</evidence>
<keyword evidence="1" id="KW-1133">Transmembrane helix</keyword>
<keyword evidence="1" id="KW-0472">Membrane</keyword>
<protein>
    <submittedName>
        <fullName evidence="2">Uncharacterized protein</fullName>
    </submittedName>
</protein>